<dbReference type="PANTHER" id="PTHR19376">
    <property type="entry name" value="DNA-DIRECTED RNA POLYMERASE"/>
    <property type="match status" value="1"/>
</dbReference>
<evidence type="ECO:0000256" key="3">
    <source>
        <dbReference type="ARBA" id="ARBA00022478"/>
    </source>
</evidence>
<sequence>IAIESSPTFSPSFWMSSVNFLSLSSEEVKRLSVKRLTNPTTFDDLLHPNNGGLYDQALGPTEPHELCLTCGLNYIHCPGHITLPLPVFHPIFFMDFYQILQSSCLSCHRLGATPIKCTIFK</sequence>
<organism evidence="8">
    <name type="scientific">Amphimedon queenslandica</name>
    <name type="common">Sponge</name>
    <dbReference type="NCBI Taxonomy" id="400682"/>
    <lineage>
        <taxon>Eukaryota</taxon>
        <taxon>Metazoa</taxon>
        <taxon>Porifera</taxon>
        <taxon>Demospongiae</taxon>
        <taxon>Heteroscleromorpha</taxon>
        <taxon>Haplosclerida</taxon>
        <taxon>Niphatidae</taxon>
        <taxon>Amphimedon</taxon>
    </lineage>
</organism>
<comment type="similarity">
    <text evidence="1">Belongs to the RNA polymerase beta' chain family.</text>
</comment>
<reference evidence="8" key="1">
    <citation type="submission" date="2017-05" db="UniProtKB">
        <authorList>
            <consortium name="EnsemblMetazoa"/>
        </authorList>
    </citation>
    <scope>IDENTIFICATION</scope>
</reference>
<dbReference type="InParanoid" id="A0A1X7SUJ3"/>
<dbReference type="Pfam" id="PF04997">
    <property type="entry name" value="RNA_pol_Rpb1_1"/>
    <property type="match status" value="1"/>
</dbReference>
<evidence type="ECO:0000256" key="4">
    <source>
        <dbReference type="ARBA" id="ARBA00022679"/>
    </source>
</evidence>
<dbReference type="GO" id="GO:0006351">
    <property type="term" value="P:DNA-templated transcription"/>
    <property type="evidence" value="ECO:0007669"/>
    <property type="project" value="InterPro"/>
</dbReference>
<dbReference type="SUPFAM" id="SSF64484">
    <property type="entry name" value="beta and beta-prime subunits of DNA dependent RNA-polymerase"/>
    <property type="match status" value="1"/>
</dbReference>
<evidence type="ECO:0000256" key="5">
    <source>
        <dbReference type="ARBA" id="ARBA00022695"/>
    </source>
</evidence>
<protein>
    <recommendedName>
        <fullName evidence="2">DNA-directed RNA polymerase</fullName>
        <ecNumber evidence="2">2.7.7.6</ecNumber>
    </recommendedName>
</protein>
<dbReference type="AlphaFoldDB" id="A0A1X7SUJ3"/>
<keyword evidence="6" id="KW-0804">Transcription</keyword>
<feature type="domain" description="RNA polymerase Rpb1" evidence="7">
    <location>
        <begin position="16"/>
        <end position="112"/>
    </location>
</feature>
<dbReference type="EnsemblMetazoa" id="Aqu2.1.05766_001">
    <property type="protein sequence ID" value="Aqu2.1.05766_001"/>
    <property type="gene ID" value="Aqu2.1.05766"/>
</dbReference>
<evidence type="ECO:0000256" key="2">
    <source>
        <dbReference type="ARBA" id="ARBA00012418"/>
    </source>
</evidence>
<dbReference type="InterPro" id="IPR045867">
    <property type="entry name" value="DNA-dir_RpoC_beta_prime"/>
</dbReference>
<dbReference type="InterPro" id="IPR044893">
    <property type="entry name" value="RNA_pol_Rpb1_clamp_domain"/>
</dbReference>
<evidence type="ECO:0000256" key="6">
    <source>
        <dbReference type="ARBA" id="ARBA00023163"/>
    </source>
</evidence>
<name>A0A1X7SUJ3_AMPQE</name>
<accession>A0A1X7SUJ3</accession>
<evidence type="ECO:0000313" key="8">
    <source>
        <dbReference type="EnsemblMetazoa" id="Aqu2.1.05766_001"/>
    </source>
</evidence>
<dbReference type="STRING" id="400682.A0A1X7SUJ3"/>
<proteinExistence type="inferred from homology"/>
<keyword evidence="4" id="KW-0808">Transferase</keyword>
<dbReference type="eggNOG" id="KOG0262">
    <property type="taxonomic scope" value="Eukaryota"/>
</dbReference>
<dbReference type="GO" id="GO:0003677">
    <property type="term" value="F:DNA binding"/>
    <property type="evidence" value="ECO:0007669"/>
    <property type="project" value="InterPro"/>
</dbReference>
<dbReference type="GO" id="GO:0005736">
    <property type="term" value="C:RNA polymerase I complex"/>
    <property type="evidence" value="ECO:0007669"/>
    <property type="project" value="TreeGrafter"/>
</dbReference>
<dbReference type="GO" id="GO:0003899">
    <property type="term" value="F:DNA-directed RNA polymerase activity"/>
    <property type="evidence" value="ECO:0007669"/>
    <property type="project" value="UniProtKB-EC"/>
</dbReference>
<keyword evidence="3" id="KW-0240">DNA-directed RNA polymerase</keyword>
<keyword evidence="5" id="KW-0548">Nucleotidyltransferase</keyword>
<evidence type="ECO:0000259" key="7">
    <source>
        <dbReference type="Pfam" id="PF04997"/>
    </source>
</evidence>
<dbReference type="PANTHER" id="PTHR19376:SF11">
    <property type="entry name" value="DNA-DIRECTED RNA POLYMERASE I SUBUNIT RPA1"/>
    <property type="match status" value="1"/>
</dbReference>
<dbReference type="InterPro" id="IPR007080">
    <property type="entry name" value="RNA_pol_Rpb1_1"/>
</dbReference>
<dbReference type="Gene3D" id="4.10.860.120">
    <property type="entry name" value="RNA polymerase II, clamp domain"/>
    <property type="match status" value="1"/>
</dbReference>
<dbReference type="EC" id="2.7.7.6" evidence="2"/>
<dbReference type="OMA" id="NGHFGRI"/>
<evidence type="ECO:0000256" key="1">
    <source>
        <dbReference type="ARBA" id="ARBA00006460"/>
    </source>
</evidence>